<name>A0A9P0D770_9CUCU</name>
<evidence type="ECO:0000256" key="6">
    <source>
        <dbReference type="ARBA" id="ARBA00044196"/>
    </source>
</evidence>
<dbReference type="EMBL" id="OV651818">
    <property type="protein sequence ID" value="CAH1112766.1"/>
    <property type="molecule type" value="Genomic_DNA"/>
</dbReference>
<dbReference type="GO" id="GO:0005085">
    <property type="term" value="F:guanyl-nucleotide exchange factor activity"/>
    <property type="evidence" value="ECO:0007669"/>
    <property type="project" value="TreeGrafter"/>
</dbReference>
<dbReference type="PANTHER" id="PTHR45989:SF1">
    <property type="entry name" value="TRANSLATION INITIATION FACTOR EIF-2B SUBUNIT GAMMA"/>
    <property type="match status" value="1"/>
</dbReference>
<gene>
    <name evidence="12" type="ORF">PSYICH_LOCUS12926</name>
</gene>
<dbReference type="OrthoDB" id="10250549at2759"/>
<reference evidence="12" key="1">
    <citation type="submission" date="2022-01" db="EMBL/GenBank/DDBJ databases">
        <authorList>
            <person name="King R."/>
        </authorList>
    </citation>
    <scope>NUCLEOTIDE SEQUENCE</scope>
</reference>
<keyword evidence="3" id="KW-0963">Cytoplasm</keyword>
<dbReference type="InterPro" id="IPR005835">
    <property type="entry name" value="NTP_transferase_dom"/>
</dbReference>
<keyword evidence="4" id="KW-0396">Initiation factor</keyword>
<dbReference type="Pfam" id="PF24894">
    <property type="entry name" value="Hexapep_GlmU"/>
    <property type="match status" value="1"/>
</dbReference>
<dbReference type="GO" id="GO:0003743">
    <property type="term" value="F:translation initiation factor activity"/>
    <property type="evidence" value="ECO:0007669"/>
    <property type="project" value="UniProtKB-KW"/>
</dbReference>
<feature type="domain" description="Glucose-1-phosphate adenylyltransferase/Bifunctional protein GlmU-like C-terminal hexapeptide" evidence="11">
    <location>
        <begin position="389"/>
        <end position="440"/>
    </location>
</feature>
<comment type="subunit">
    <text evidence="9">Component of the translation initiation factor 2B (eIF2B) complex which is a heterodecamer of two sets of five different subunits: alpha, beta, gamma, delta and epsilon. Subunits alpha, beta and delta comprise a regulatory subcomplex and subunits epsilon and gamma comprise a catalytic subcomplex. Within the complex, the hexameric regulatory complex resides at the center, with the two heterodimeric catalytic subcomplexes bound on opposite sides.</text>
</comment>
<evidence type="ECO:0000256" key="1">
    <source>
        <dbReference type="ARBA" id="ARBA00004514"/>
    </source>
</evidence>
<comment type="similarity">
    <text evidence="2">Belongs to the eIF-2B gamma/epsilon subunits family.</text>
</comment>
<dbReference type="Pfam" id="PF00483">
    <property type="entry name" value="NTP_transferase"/>
    <property type="match status" value="1"/>
</dbReference>
<dbReference type="InterPro" id="IPR051960">
    <property type="entry name" value="eIF2B_gamma"/>
</dbReference>
<dbReference type="CDD" id="cd04198">
    <property type="entry name" value="eIF-2B_gamma_N"/>
    <property type="match status" value="1"/>
</dbReference>
<dbReference type="InterPro" id="IPR029044">
    <property type="entry name" value="Nucleotide-diphossugar_trans"/>
</dbReference>
<keyword evidence="13" id="KW-1185">Reference proteome</keyword>
<evidence type="ECO:0000256" key="3">
    <source>
        <dbReference type="ARBA" id="ARBA00022490"/>
    </source>
</evidence>
<dbReference type="InterPro" id="IPR056818">
    <property type="entry name" value="GlmU/GlgC-like_hexapep"/>
</dbReference>
<organism evidence="12 13">
    <name type="scientific">Psylliodes chrysocephalus</name>
    <dbReference type="NCBI Taxonomy" id="3402493"/>
    <lineage>
        <taxon>Eukaryota</taxon>
        <taxon>Metazoa</taxon>
        <taxon>Ecdysozoa</taxon>
        <taxon>Arthropoda</taxon>
        <taxon>Hexapoda</taxon>
        <taxon>Insecta</taxon>
        <taxon>Pterygota</taxon>
        <taxon>Neoptera</taxon>
        <taxon>Endopterygota</taxon>
        <taxon>Coleoptera</taxon>
        <taxon>Polyphaga</taxon>
        <taxon>Cucujiformia</taxon>
        <taxon>Chrysomeloidea</taxon>
        <taxon>Chrysomelidae</taxon>
        <taxon>Galerucinae</taxon>
        <taxon>Alticini</taxon>
        <taxon>Psylliodes</taxon>
    </lineage>
</organism>
<comment type="function">
    <text evidence="8">Acts as a component of the translation initiation factor 2B (eIF2B) complex, which catalyzes the exchange of GDP for GTP on the eukaryotic initiation factor 2 (eIF2) complex gamma subunit. Its guanine nucleotide exchange factor activity is repressed when bound to eIF2 complex phosphorylated on the alpha subunit, thereby limiting the amount of methionyl-initiator methionine tRNA available to the ribosome and consequently global translation is repressed.</text>
</comment>
<dbReference type="SUPFAM" id="SSF53448">
    <property type="entry name" value="Nucleotide-diphospho-sugar transferases"/>
    <property type="match status" value="1"/>
</dbReference>
<dbReference type="Proteomes" id="UP001153636">
    <property type="component" value="Chromosome 6"/>
</dbReference>
<dbReference type="AlphaFoldDB" id="A0A9P0D770"/>
<evidence type="ECO:0000313" key="12">
    <source>
        <dbReference type="EMBL" id="CAH1112766.1"/>
    </source>
</evidence>
<evidence type="ECO:0000313" key="13">
    <source>
        <dbReference type="Proteomes" id="UP001153636"/>
    </source>
</evidence>
<feature type="domain" description="Nucleotidyl transferase" evidence="10">
    <location>
        <begin position="9"/>
        <end position="139"/>
    </location>
</feature>
<proteinExistence type="inferred from homology"/>
<evidence type="ECO:0000256" key="2">
    <source>
        <dbReference type="ARBA" id="ARBA00007878"/>
    </source>
</evidence>
<evidence type="ECO:0000256" key="7">
    <source>
        <dbReference type="ARBA" id="ARBA00044229"/>
    </source>
</evidence>
<sequence length="456" mass="50693">MSFLQEFQVVVLAAGKGSRISEITTGKPKCLLPIGPKPLVWYPLYKLQKSGFTEVILVVLESQKAEIQSTLEKSDIDIKIDYFTIGDNSDLGTADSLRLVHDKLKSDVLVVSCDFISDVSLKGLLDIFRANNASFASLLVHPQNGENLIVPGPKSKHKPERDLIGIDEQTNRLVFLASASDFEEKFTLPLSLLNKHTKIKMHSNLIDSHVYVLKNWVIKYLKHEDSLTSLKGELLPHIVKKQLAKPPKTIDTNQSILTMKDPGDIFALAKEDALESTIRELSSFNDHTGDLKEAYHGDVVRCFAYVAPKGSFGVRVNTLQAYWSTNARIIDSWEKITYGKDLALKSSKATISSTQVDDKCIIWENAKLNEKTSFKNAIIGSNTEVKSFSRVFNSIVMNNVTIHEKVALENCIVCDGATVESGCKLKGCLIGSNHIIPEGSEHTNEVLIESDRLMEF</sequence>
<evidence type="ECO:0000256" key="8">
    <source>
        <dbReference type="ARBA" id="ARBA00045373"/>
    </source>
</evidence>
<dbReference type="Gene3D" id="2.160.10.10">
    <property type="entry name" value="Hexapeptide repeat proteins"/>
    <property type="match status" value="1"/>
</dbReference>
<dbReference type="GO" id="GO:0002183">
    <property type="term" value="P:cytoplasmic translational initiation"/>
    <property type="evidence" value="ECO:0007669"/>
    <property type="project" value="TreeGrafter"/>
</dbReference>
<evidence type="ECO:0000256" key="4">
    <source>
        <dbReference type="ARBA" id="ARBA00022540"/>
    </source>
</evidence>
<evidence type="ECO:0000256" key="5">
    <source>
        <dbReference type="ARBA" id="ARBA00022917"/>
    </source>
</evidence>
<evidence type="ECO:0000259" key="11">
    <source>
        <dbReference type="Pfam" id="PF24894"/>
    </source>
</evidence>
<dbReference type="Gene3D" id="3.90.550.10">
    <property type="entry name" value="Spore Coat Polysaccharide Biosynthesis Protein SpsA, Chain A"/>
    <property type="match status" value="1"/>
</dbReference>
<evidence type="ECO:0000259" key="10">
    <source>
        <dbReference type="Pfam" id="PF00483"/>
    </source>
</evidence>
<comment type="subcellular location">
    <subcellularLocation>
        <location evidence="1">Cytoplasm</location>
        <location evidence="1">Cytosol</location>
    </subcellularLocation>
</comment>
<accession>A0A9P0D770</accession>
<dbReference type="CDD" id="cd04652">
    <property type="entry name" value="LbH_eIF2B_gamma_C"/>
    <property type="match status" value="1"/>
</dbReference>
<evidence type="ECO:0000256" key="9">
    <source>
        <dbReference type="ARBA" id="ARBA00046432"/>
    </source>
</evidence>
<keyword evidence="5" id="KW-0648">Protein biosynthesis</keyword>
<dbReference type="GO" id="GO:0005851">
    <property type="term" value="C:eukaryotic translation initiation factor 2B complex"/>
    <property type="evidence" value="ECO:0007669"/>
    <property type="project" value="TreeGrafter"/>
</dbReference>
<protein>
    <recommendedName>
        <fullName evidence="6">Translation initiation factor eIF2B subunit gamma</fullName>
    </recommendedName>
    <alternativeName>
        <fullName evidence="7">eIF2B GDP-GTP exchange factor subunit gamma</fullName>
    </alternativeName>
</protein>
<dbReference type="PANTHER" id="PTHR45989">
    <property type="entry name" value="TRANSLATION INITIATION FACTOR EIF-2B SUBUNIT GAMMA"/>
    <property type="match status" value="1"/>
</dbReference>
<dbReference type="GO" id="GO:0005829">
    <property type="term" value="C:cytosol"/>
    <property type="evidence" value="ECO:0007669"/>
    <property type="project" value="UniProtKB-SubCell"/>
</dbReference>